<dbReference type="InParanoid" id="K1VTS8"/>
<accession>K1VTS8</accession>
<reference evidence="2 3" key="1">
    <citation type="journal article" date="2012" name="Eukaryot. Cell">
        <title>Genome sequence of the Trichosporon asahii environmental strain CBS 8904.</title>
        <authorList>
            <person name="Yang R.Y."/>
            <person name="Li H.T."/>
            <person name="Zhu H."/>
            <person name="Zhou G.P."/>
            <person name="Wang M."/>
            <person name="Wang L."/>
        </authorList>
    </citation>
    <scope>NUCLEOTIDE SEQUENCE [LARGE SCALE GENOMIC DNA]</scope>
    <source>
        <strain evidence="2 3">CBS 8904</strain>
    </source>
</reference>
<dbReference type="InterPro" id="IPR016098">
    <property type="entry name" value="CAP/MinC_C"/>
</dbReference>
<feature type="region of interest" description="Disordered" evidence="1">
    <location>
        <begin position="175"/>
        <end position="245"/>
    </location>
</feature>
<dbReference type="EMBL" id="AMBO01000271">
    <property type="protein sequence ID" value="EKD02972.1"/>
    <property type="molecule type" value="Genomic_DNA"/>
</dbReference>
<feature type="region of interest" description="Disordered" evidence="1">
    <location>
        <begin position="70"/>
        <end position="91"/>
    </location>
</feature>
<protein>
    <recommendedName>
        <fullName evidence="4">Tubulin-specific chaperone C N-terminal domain-containing protein</fullName>
    </recommendedName>
</protein>
<dbReference type="HOGENOM" id="CLU_1134237_0_0_1"/>
<sequence length="245" mass="26257">MTSTSISAEFQPEFARLKSDVEAAISASSPASAAQSLLTLRQAFISAHAQLPGYDQKKYEREIRDLEARMDASRASKPKARGGHRSSPIPIRLRARYNPHALKSGPLPHRPPFLPPAQSPSRPSLVVSPPPALLARGRASTPPGILRALSPELRPSYPVIEGCRSIYTMPAPFREEEVQVGGEGGEGGQGQGEGRWDKVQDFDSPTGASSNWRTLTSDEQATVKDGIRTSVESGSVEPALASIPS</sequence>
<feature type="region of interest" description="Disordered" evidence="1">
    <location>
        <begin position="104"/>
        <end position="128"/>
    </location>
</feature>
<dbReference type="Gene3D" id="2.160.20.70">
    <property type="match status" value="1"/>
</dbReference>
<dbReference type="AlphaFoldDB" id="K1VTS8"/>
<evidence type="ECO:0000256" key="1">
    <source>
        <dbReference type="SAM" id="MobiDB-lite"/>
    </source>
</evidence>
<feature type="compositionally biased region" description="Gly residues" evidence="1">
    <location>
        <begin position="181"/>
        <end position="193"/>
    </location>
</feature>
<dbReference type="Gene3D" id="1.20.58.1250">
    <property type="entry name" value="Tubulin Binding Cofactor C, N-terminal domain"/>
    <property type="match status" value="1"/>
</dbReference>
<dbReference type="Proteomes" id="UP000006757">
    <property type="component" value="Unassembled WGS sequence"/>
</dbReference>
<dbReference type="STRING" id="1220162.K1VTS8"/>
<feature type="compositionally biased region" description="Polar residues" evidence="1">
    <location>
        <begin position="206"/>
        <end position="220"/>
    </location>
</feature>
<feature type="compositionally biased region" description="Pro residues" evidence="1">
    <location>
        <begin position="108"/>
        <end position="118"/>
    </location>
</feature>
<comment type="caution">
    <text evidence="2">The sequence shown here is derived from an EMBL/GenBank/DDBJ whole genome shotgun (WGS) entry which is preliminary data.</text>
</comment>
<evidence type="ECO:0000313" key="2">
    <source>
        <dbReference type="EMBL" id="EKD02972.1"/>
    </source>
</evidence>
<keyword evidence="3" id="KW-1185">Reference proteome</keyword>
<proteinExistence type="predicted"/>
<gene>
    <name evidence="2" type="ORF">A1Q2_02689</name>
</gene>
<organism evidence="2 3">
    <name type="scientific">Trichosporon asahii var. asahii (strain CBS 8904)</name>
    <name type="common">Yeast</name>
    <dbReference type="NCBI Taxonomy" id="1220162"/>
    <lineage>
        <taxon>Eukaryota</taxon>
        <taxon>Fungi</taxon>
        <taxon>Dikarya</taxon>
        <taxon>Basidiomycota</taxon>
        <taxon>Agaricomycotina</taxon>
        <taxon>Tremellomycetes</taxon>
        <taxon>Trichosporonales</taxon>
        <taxon>Trichosporonaceae</taxon>
        <taxon>Trichosporon</taxon>
    </lineage>
</organism>
<evidence type="ECO:0000313" key="3">
    <source>
        <dbReference type="Proteomes" id="UP000006757"/>
    </source>
</evidence>
<evidence type="ECO:0008006" key="4">
    <source>
        <dbReference type="Google" id="ProtNLM"/>
    </source>
</evidence>
<name>K1VTS8_TRIAC</name>
<dbReference type="InterPro" id="IPR038397">
    <property type="entry name" value="TBCC_N_sf"/>
</dbReference>